<evidence type="ECO:0000259" key="7">
    <source>
        <dbReference type="Pfam" id="PF00460"/>
    </source>
</evidence>
<dbReference type="EMBL" id="MDTQ01000001">
    <property type="protein sequence ID" value="ODC04180.1"/>
    <property type="molecule type" value="Genomic_DNA"/>
</dbReference>
<keyword evidence="10" id="KW-0969">Cilium</keyword>
<dbReference type="PANTHER" id="PTHR30435">
    <property type="entry name" value="FLAGELLAR PROTEIN"/>
    <property type="match status" value="1"/>
</dbReference>
<dbReference type="RefSeq" id="WP_068999086.1">
    <property type="nucleotide sequence ID" value="NZ_MDTQ01000001.1"/>
</dbReference>
<reference evidence="10 11" key="1">
    <citation type="submission" date="2016-08" db="EMBL/GenBank/DDBJ databases">
        <authorList>
            <person name="Seilhamer J.J."/>
        </authorList>
    </citation>
    <scope>NUCLEOTIDE SEQUENCE [LARGE SCALE GENOMIC DNA]</scope>
    <source>
        <strain evidence="10 11">PH27A</strain>
    </source>
</reference>
<evidence type="ECO:0000259" key="9">
    <source>
        <dbReference type="Pfam" id="PF22692"/>
    </source>
</evidence>
<comment type="similarity">
    <text evidence="2 6">Belongs to the flagella basal body rod proteins family.</text>
</comment>
<dbReference type="Pfam" id="PF22692">
    <property type="entry name" value="LlgE_F_G_D1"/>
    <property type="match status" value="1"/>
</dbReference>
<keyword evidence="11" id="KW-1185">Reference proteome</keyword>
<evidence type="ECO:0000313" key="10">
    <source>
        <dbReference type="EMBL" id="ODC04180.1"/>
    </source>
</evidence>
<dbReference type="PANTHER" id="PTHR30435:SF18">
    <property type="entry name" value="FLAGELLAR BASAL-BODY ROD PROTEIN FLGF"/>
    <property type="match status" value="1"/>
</dbReference>
<dbReference type="NCBIfam" id="TIGR03506">
    <property type="entry name" value="FlgEFG_subfam"/>
    <property type="match status" value="1"/>
</dbReference>
<dbReference type="InterPro" id="IPR020013">
    <property type="entry name" value="Flagellar_FlgE/F/G"/>
</dbReference>
<dbReference type="STRING" id="197479.BFW38_12230"/>
<organism evidence="10 11">
    <name type="scientific">Terasakiispira papahanaumokuakeensis</name>
    <dbReference type="NCBI Taxonomy" id="197479"/>
    <lineage>
        <taxon>Bacteria</taxon>
        <taxon>Pseudomonadati</taxon>
        <taxon>Pseudomonadota</taxon>
        <taxon>Gammaproteobacteria</taxon>
        <taxon>Oceanospirillales</taxon>
        <taxon>Terasakiispira</taxon>
    </lineage>
</organism>
<feature type="domain" description="Flagellar basal body rod protein N-terminal" evidence="7">
    <location>
        <begin position="7"/>
        <end position="35"/>
    </location>
</feature>
<evidence type="ECO:0000256" key="6">
    <source>
        <dbReference type="RuleBase" id="RU362116"/>
    </source>
</evidence>
<dbReference type="NCBIfam" id="TIGR02490">
    <property type="entry name" value="flgF"/>
    <property type="match status" value="1"/>
</dbReference>
<dbReference type="NCBIfam" id="NF009280">
    <property type="entry name" value="PRK12640.1"/>
    <property type="match status" value="1"/>
</dbReference>
<dbReference type="AlphaFoldDB" id="A0A1E2VAZ1"/>
<dbReference type="InterPro" id="IPR037925">
    <property type="entry name" value="FlgE/F/G-like"/>
</dbReference>
<keyword evidence="10" id="KW-0282">Flagellum</keyword>
<dbReference type="InterPro" id="IPR012836">
    <property type="entry name" value="FlgF"/>
</dbReference>
<evidence type="ECO:0000256" key="1">
    <source>
        <dbReference type="ARBA" id="ARBA00004117"/>
    </source>
</evidence>
<keyword evidence="3 6" id="KW-0975">Bacterial flagellum</keyword>
<dbReference type="InterPro" id="IPR010930">
    <property type="entry name" value="Flg_bb/hook_C_dom"/>
</dbReference>
<evidence type="ECO:0000259" key="8">
    <source>
        <dbReference type="Pfam" id="PF06429"/>
    </source>
</evidence>
<evidence type="ECO:0000256" key="4">
    <source>
        <dbReference type="ARBA" id="ARBA00038560"/>
    </source>
</evidence>
<accession>A0A1E2VAZ1</accession>
<comment type="subunit">
    <text evidence="4 6">The basal body constitutes a major portion of the flagellar organelle and consists of five rings (E,L,P,S, and M) mounted on a central rod. The rod consists of about 26 subunits of FlgG in the distal portion, and FlgB, FlgC and FlgF are thought to build up the proximal portion of the rod with about 6 subunits each.</text>
</comment>
<protein>
    <recommendedName>
        <fullName evidence="5 6">Flagellar basal-body rod protein FlgF</fullName>
    </recommendedName>
</protein>
<dbReference type="SUPFAM" id="SSF117143">
    <property type="entry name" value="Flagellar hook protein flgE"/>
    <property type="match status" value="1"/>
</dbReference>
<gene>
    <name evidence="10" type="ORF">BFW38_12230</name>
</gene>
<evidence type="ECO:0000313" key="11">
    <source>
        <dbReference type="Proteomes" id="UP000094291"/>
    </source>
</evidence>
<sequence>MDKALFIAMTGAKHNMLAQQARANNLANVNTTGFKADLEQARAMPVFGQSYPTRAYALTERPATDVASGQYNQTGNPLDVAINGDGWLAVQAPDGSEAYTRRGDLSLDANGVMRTGNGLPVIGSGGPIVLPPASRVSIGEDGTISIISNGGGQPMAMGVDQLKLVNPAAEDVAMDKGLDGLMRPRNGQAQLDEDPTVRVASGMIETSNVNAVNELTHMIALSRQYEMNVKMMKTVDENGSSMNSVLRMS</sequence>
<evidence type="ECO:0000256" key="3">
    <source>
        <dbReference type="ARBA" id="ARBA00023143"/>
    </source>
</evidence>
<dbReference type="Pfam" id="PF06429">
    <property type="entry name" value="Flg_bbr_C"/>
    <property type="match status" value="1"/>
</dbReference>
<dbReference type="GO" id="GO:0030694">
    <property type="term" value="C:bacterial-type flagellum basal body, rod"/>
    <property type="evidence" value="ECO:0007669"/>
    <property type="project" value="UniProtKB-UniRule"/>
</dbReference>
<evidence type="ECO:0000256" key="2">
    <source>
        <dbReference type="ARBA" id="ARBA00009677"/>
    </source>
</evidence>
<dbReference type="GO" id="GO:0071978">
    <property type="term" value="P:bacterial-type flagellum-dependent swarming motility"/>
    <property type="evidence" value="ECO:0007669"/>
    <property type="project" value="TreeGrafter"/>
</dbReference>
<feature type="domain" description="Flagellar hook protein FlgE/F/G-like D1" evidence="9">
    <location>
        <begin position="81"/>
        <end position="145"/>
    </location>
</feature>
<comment type="caution">
    <text evidence="10">The sequence shown here is derived from an EMBL/GenBank/DDBJ whole genome shotgun (WGS) entry which is preliminary data.</text>
</comment>
<dbReference type="OrthoDB" id="9804559at2"/>
<dbReference type="Proteomes" id="UP000094291">
    <property type="component" value="Unassembled WGS sequence"/>
</dbReference>
<name>A0A1E2VAZ1_9GAMM</name>
<feature type="domain" description="Flagellar basal-body/hook protein C-terminal" evidence="8">
    <location>
        <begin position="201"/>
        <end position="244"/>
    </location>
</feature>
<keyword evidence="10" id="KW-0966">Cell projection</keyword>
<dbReference type="Pfam" id="PF00460">
    <property type="entry name" value="Flg_bb_rod"/>
    <property type="match status" value="1"/>
</dbReference>
<dbReference type="InterPro" id="IPR053967">
    <property type="entry name" value="LlgE_F_G-like_D1"/>
</dbReference>
<dbReference type="InterPro" id="IPR001444">
    <property type="entry name" value="Flag_bb_rod_N"/>
</dbReference>
<evidence type="ECO:0000256" key="5">
    <source>
        <dbReference type="ARBA" id="ARBA00040228"/>
    </source>
</evidence>
<comment type="subcellular location">
    <subcellularLocation>
        <location evidence="1 6">Bacterial flagellum basal body</location>
    </subcellularLocation>
</comment>
<proteinExistence type="inferred from homology"/>